<dbReference type="PANTHER" id="PTHR47510:SF3">
    <property type="entry name" value="ENDO_EXONUCLEASE_PHOSPHATASE DOMAIN-CONTAINING PROTEIN"/>
    <property type="match status" value="1"/>
</dbReference>
<reference evidence="2" key="1">
    <citation type="submission" date="2023-06" db="EMBL/GenBank/DDBJ databases">
        <title>Male Hemibagrus guttatus genome.</title>
        <authorList>
            <person name="Bian C."/>
        </authorList>
    </citation>
    <scope>NUCLEOTIDE SEQUENCE</scope>
    <source>
        <strain evidence="2">Male_cb2023</strain>
        <tissue evidence="2">Muscle</tissue>
    </source>
</reference>
<evidence type="ECO:0000259" key="1">
    <source>
        <dbReference type="Pfam" id="PF13358"/>
    </source>
</evidence>
<feature type="domain" description="Tc1-like transposase DDE" evidence="1">
    <location>
        <begin position="44"/>
        <end position="171"/>
    </location>
</feature>
<dbReference type="InterPro" id="IPR038717">
    <property type="entry name" value="Tc1-like_DDE_dom"/>
</dbReference>
<comment type="caution">
    <text evidence="2">The sequence shown here is derived from an EMBL/GenBank/DDBJ whole genome shotgun (WGS) entry which is preliminary data.</text>
</comment>
<proteinExistence type="predicted"/>
<gene>
    <name evidence="2" type="ORF">QTP70_012878</name>
</gene>
<organism evidence="2 3">
    <name type="scientific">Hemibagrus guttatus</name>
    <dbReference type="NCBI Taxonomy" id="175788"/>
    <lineage>
        <taxon>Eukaryota</taxon>
        <taxon>Metazoa</taxon>
        <taxon>Chordata</taxon>
        <taxon>Craniata</taxon>
        <taxon>Vertebrata</taxon>
        <taxon>Euteleostomi</taxon>
        <taxon>Actinopterygii</taxon>
        <taxon>Neopterygii</taxon>
        <taxon>Teleostei</taxon>
        <taxon>Ostariophysi</taxon>
        <taxon>Siluriformes</taxon>
        <taxon>Bagridae</taxon>
        <taxon>Hemibagrus</taxon>
    </lineage>
</organism>
<dbReference type="Proteomes" id="UP001274896">
    <property type="component" value="Unassembled WGS sequence"/>
</dbReference>
<keyword evidence="3" id="KW-1185">Reference proteome</keyword>
<sequence>MPHREEAPGKTQDTLERLCLSAGLGTPRGPSGRVGGSVWGEGAEAGFNPTKVRRRERNIIGHRAILNVPGQRGGNITMCAAITQNGILHRRAGLGPDNTAHIIPFLDRLHNIVTAEQQMDAKQMRYIIVPDDVSFHRSALVQNCFHDHPQCSLQYLPPHSPFLNPIEEFFSAWWWKVYDLQPYVRTPLIHAMEEASDLTDAGSVQGRILHSRRFFPRCLMRGPESTLNNRSLTCPSRGERTLDHCYTTIKDDYKAQSHPPFGKSGHATIFLMAKYKQRLKQEVPAQREVACWTDQSVAALQDALDDADWDMFRRSSDDINMFMEVVVGFIGKLADDTVQKTTIRMFPNQKPWVDKTIHDALRSRTTAYNAGFASSDMDSYKAASHNARKAVKEEALWEETRVKAPTE</sequence>
<dbReference type="EMBL" id="JAUCMX010000007">
    <property type="protein sequence ID" value="KAK3539731.1"/>
    <property type="molecule type" value="Genomic_DNA"/>
</dbReference>
<dbReference type="AlphaFoldDB" id="A0AAE0V755"/>
<dbReference type="PANTHER" id="PTHR47510">
    <property type="entry name" value="REVERSE TRANSCRIPTASE DOMAIN-CONTAINING PROTEIN"/>
    <property type="match status" value="1"/>
</dbReference>
<accession>A0AAE0V755</accession>
<protein>
    <recommendedName>
        <fullName evidence="1">Tc1-like transposase DDE domain-containing protein</fullName>
    </recommendedName>
</protein>
<name>A0AAE0V755_9TELE</name>
<dbReference type="Gene3D" id="3.30.420.10">
    <property type="entry name" value="Ribonuclease H-like superfamily/Ribonuclease H"/>
    <property type="match status" value="1"/>
</dbReference>
<dbReference type="Pfam" id="PF13358">
    <property type="entry name" value="DDE_3"/>
    <property type="match status" value="1"/>
</dbReference>
<evidence type="ECO:0000313" key="3">
    <source>
        <dbReference type="Proteomes" id="UP001274896"/>
    </source>
</evidence>
<dbReference type="GO" id="GO:0003676">
    <property type="term" value="F:nucleic acid binding"/>
    <property type="evidence" value="ECO:0007669"/>
    <property type="project" value="InterPro"/>
</dbReference>
<dbReference type="InterPro" id="IPR036397">
    <property type="entry name" value="RNaseH_sf"/>
</dbReference>
<evidence type="ECO:0000313" key="2">
    <source>
        <dbReference type="EMBL" id="KAK3539731.1"/>
    </source>
</evidence>